<dbReference type="Pfam" id="PF06629">
    <property type="entry name" value="MipA"/>
    <property type="match status" value="1"/>
</dbReference>
<dbReference type="PANTHER" id="PTHR38776:SF1">
    <property type="entry name" value="MLTA-INTERACTING PROTEIN-RELATED"/>
    <property type="match status" value="1"/>
</dbReference>
<evidence type="ECO:0000256" key="3">
    <source>
        <dbReference type="ARBA" id="ARBA00022729"/>
    </source>
</evidence>
<dbReference type="Proteomes" id="UP001139353">
    <property type="component" value="Unassembled WGS sequence"/>
</dbReference>
<keyword evidence="8" id="KW-1185">Reference proteome</keyword>
<dbReference type="PROSITE" id="PS51257">
    <property type="entry name" value="PROKAR_LIPOPROTEIN"/>
    <property type="match status" value="1"/>
</dbReference>
<evidence type="ECO:0000256" key="2">
    <source>
        <dbReference type="ARBA" id="ARBA00005722"/>
    </source>
</evidence>
<comment type="similarity">
    <text evidence="2">Belongs to the MipA/OmpV family.</text>
</comment>
<feature type="signal peptide" evidence="6">
    <location>
        <begin position="1"/>
        <end position="24"/>
    </location>
</feature>
<keyword evidence="3 6" id="KW-0732">Signal</keyword>
<feature type="chain" id="PRO_5040726705" evidence="6">
    <location>
        <begin position="25"/>
        <end position="296"/>
    </location>
</feature>
<evidence type="ECO:0000256" key="4">
    <source>
        <dbReference type="ARBA" id="ARBA00023136"/>
    </source>
</evidence>
<keyword evidence="4" id="KW-0472">Membrane</keyword>
<dbReference type="EMBL" id="JAJLJH010000010">
    <property type="protein sequence ID" value="MCK9688752.1"/>
    <property type="molecule type" value="Genomic_DNA"/>
</dbReference>
<comment type="caution">
    <text evidence="7">The sequence shown here is derived from an EMBL/GenBank/DDBJ whole genome shotgun (WGS) entry which is preliminary data.</text>
</comment>
<name>A0A9X1YMY5_9BURK</name>
<reference evidence="7" key="1">
    <citation type="submission" date="2021-11" db="EMBL/GenBank/DDBJ databases">
        <title>BS-T2-15 a new species belonging to the Comamonadaceae family isolated from the soil of a French oak forest.</title>
        <authorList>
            <person name="Mieszkin S."/>
            <person name="Alain K."/>
        </authorList>
    </citation>
    <scope>NUCLEOTIDE SEQUENCE</scope>
    <source>
        <strain evidence="7">BS-T2-15</strain>
    </source>
</reference>
<evidence type="ECO:0000256" key="5">
    <source>
        <dbReference type="ARBA" id="ARBA00023237"/>
    </source>
</evidence>
<dbReference type="AlphaFoldDB" id="A0A9X1YMY5"/>
<dbReference type="PANTHER" id="PTHR38776">
    <property type="entry name" value="MLTA-INTERACTING PROTEIN-RELATED"/>
    <property type="match status" value="1"/>
</dbReference>
<evidence type="ECO:0000256" key="6">
    <source>
        <dbReference type="SAM" id="SignalP"/>
    </source>
</evidence>
<accession>A0A9X1YMY5</accession>
<keyword evidence="5" id="KW-0998">Cell outer membrane</keyword>
<sequence>MLRNSHSLLVAATLAACLCAGAHAQDTAADAAVVTADPVKPKEPLPLWELGLVGIAAYQPAYPGSDQDIARVRVLPFGIYRGSLIRADGNGIGVRALRTPRFEWDVSGSGAFGSSANKVRAREGMPAIGTLIEIGPALKINLGDLVEAKRDPHLTQLELPVRAVFDVSDSFAHRGWTFEPRLSHTAWTGSSFALVVSAGALFGDRSLNHLYYGVDAPYATAGRPAYDARGGLIATRLNASLRHKISPTLRLQYFAQVETVRGAANEDSPLVRSKQDAGVGISLIWGAWHSEQSGVE</sequence>
<organism evidence="7 8">
    <name type="scientific">Scleromatobacter humisilvae</name>
    <dbReference type="NCBI Taxonomy" id="2897159"/>
    <lineage>
        <taxon>Bacteria</taxon>
        <taxon>Pseudomonadati</taxon>
        <taxon>Pseudomonadota</taxon>
        <taxon>Betaproteobacteria</taxon>
        <taxon>Burkholderiales</taxon>
        <taxon>Sphaerotilaceae</taxon>
        <taxon>Scleromatobacter</taxon>
    </lineage>
</organism>
<proteinExistence type="inferred from homology"/>
<dbReference type="InterPro" id="IPR010583">
    <property type="entry name" value="MipA"/>
</dbReference>
<dbReference type="GO" id="GO:0009279">
    <property type="term" value="C:cell outer membrane"/>
    <property type="evidence" value="ECO:0007669"/>
    <property type="project" value="UniProtKB-SubCell"/>
</dbReference>
<protein>
    <submittedName>
        <fullName evidence="7">MipA/OmpV family protein</fullName>
    </submittedName>
</protein>
<gene>
    <name evidence="7" type="ORF">LPC04_23820</name>
</gene>
<evidence type="ECO:0000256" key="1">
    <source>
        <dbReference type="ARBA" id="ARBA00004442"/>
    </source>
</evidence>
<dbReference type="RefSeq" id="WP_275684799.1">
    <property type="nucleotide sequence ID" value="NZ_JAJLJH010000010.1"/>
</dbReference>
<comment type="subcellular location">
    <subcellularLocation>
        <location evidence="1">Cell outer membrane</location>
    </subcellularLocation>
</comment>
<evidence type="ECO:0000313" key="8">
    <source>
        <dbReference type="Proteomes" id="UP001139353"/>
    </source>
</evidence>
<evidence type="ECO:0000313" key="7">
    <source>
        <dbReference type="EMBL" id="MCK9688752.1"/>
    </source>
</evidence>